<name>A0AB37Z0R8_9BACI</name>
<protein>
    <submittedName>
        <fullName evidence="2">Uncharacterized protein</fullName>
    </submittedName>
</protein>
<feature type="transmembrane region" description="Helical" evidence="1">
    <location>
        <begin position="31"/>
        <end position="48"/>
    </location>
</feature>
<keyword evidence="1" id="KW-0472">Membrane</keyword>
<keyword evidence="1" id="KW-0812">Transmembrane</keyword>
<accession>A0AB37Z0R8</accession>
<sequence length="52" mass="6269">MAYAEDSRGDKEFDFISIDEVERKRSWKRQLLFLMGLYVAYNVVYCIVKSRE</sequence>
<organism evidence="2 3">
    <name type="scientific">Bacillus wiedmannii</name>
    <dbReference type="NCBI Taxonomy" id="1890302"/>
    <lineage>
        <taxon>Bacteria</taxon>
        <taxon>Bacillati</taxon>
        <taxon>Bacillota</taxon>
        <taxon>Bacilli</taxon>
        <taxon>Bacillales</taxon>
        <taxon>Bacillaceae</taxon>
        <taxon>Bacillus</taxon>
        <taxon>Bacillus cereus group</taxon>
    </lineage>
</organism>
<proteinExistence type="predicted"/>
<evidence type="ECO:0000256" key="1">
    <source>
        <dbReference type="SAM" id="Phobius"/>
    </source>
</evidence>
<dbReference type="RefSeq" id="WP_165690492.1">
    <property type="nucleotide sequence ID" value="NZ_MUAM01000006.1"/>
</dbReference>
<gene>
    <name evidence="2" type="ORF">BC10311_05812</name>
</gene>
<dbReference type="AlphaFoldDB" id="A0AB37Z0R8"/>
<reference evidence="2 3" key="1">
    <citation type="submission" date="2016-08" db="EMBL/GenBank/DDBJ databases">
        <authorList>
            <person name="Loux V."/>
            <person name="Rue O."/>
        </authorList>
    </citation>
    <scope>NUCLEOTIDE SEQUENCE [LARGE SCALE GENOMIC DNA]</scope>
    <source>
        <strain evidence="2 3">WSBC_10311</strain>
    </source>
</reference>
<keyword evidence="1" id="KW-1133">Transmembrane helix</keyword>
<dbReference type="EMBL" id="FMBG01000023">
    <property type="protein sequence ID" value="SCC66703.1"/>
    <property type="molecule type" value="Genomic_DNA"/>
</dbReference>
<comment type="caution">
    <text evidence="2">The sequence shown here is derived from an EMBL/GenBank/DDBJ whole genome shotgun (WGS) entry which is preliminary data.</text>
</comment>
<evidence type="ECO:0000313" key="3">
    <source>
        <dbReference type="Proteomes" id="UP000195728"/>
    </source>
</evidence>
<dbReference type="Proteomes" id="UP000195728">
    <property type="component" value="Unassembled WGS sequence"/>
</dbReference>
<evidence type="ECO:0000313" key="2">
    <source>
        <dbReference type="EMBL" id="SCC66703.1"/>
    </source>
</evidence>